<dbReference type="EMBL" id="LLFE01000057">
    <property type="protein sequence ID" value="KQD19072.1"/>
    <property type="molecule type" value="Genomic_DNA"/>
</dbReference>
<dbReference type="EMBL" id="RFBY01000060">
    <property type="protein sequence ID" value="RSP72009.1"/>
    <property type="molecule type" value="Genomic_DNA"/>
</dbReference>
<reference evidence="1 3" key="1">
    <citation type="submission" date="2015-10" db="EMBL/GenBank/DDBJ databases">
        <title>The utility of whole genome sequencing in characterizing Acinetobacter epidemiology and analyzing hospital outbreaks.</title>
        <authorList>
            <person name="Ozer E.A."/>
            <person name="Fitzpatrick M.A."/>
            <person name="Hauser A.R."/>
        </authorList>
    </citation>
    <scope>NUCLEOTIDE SEQUENCE [LARGE SCALE GENOMIC DNA]</scope>
    <source>
        <strain evidence="1 3">ABBL059</strain>
    </source>
</reference>
<evidence type="ECO:0000313" key="2">
    <source>
        <dbReference type="EMBL" id="RSP72009.1"/>
    </source>
</evidence>
<reference evidence="2 4" key="2">
    <citation type="submission" date="2018-10" db="EMBL/GenBank/DDBJ databases">
        <title>GWAS and RNA-Seq identify cryptic mechanisms of antimicrobial resistance in Acinetobacter baumannii.</title>
        <authorList>
            <person name="Sahl J.W."/>
        </authorList>
    </citation>
    <scope>NUCLEOTIDE SEQUENCE [LARGE SCALE GENOMIC DNA]</scope>
    <source>
        <strain evidence="2 4">TG31299</strain>
    </source>
</reference>
<dbReference type="Proteomes" id="UP000269597">
    <property type="component" value="Unassembled WGS sequence"/>
</dbReference>
<evidence type="ECO:0000313" key="4">
    <source>
        <dbReference type="Proteomes" id="UP000269597"/>
    </source>
</evidence>
<evidence type="ECO:0000313" key="3">
    <source>
        <dbReference type="Proteomes" id="UP000051322"/>
    </source>
</evidence>
<evidence type="ECO:0000313" key="1">
    <source>
        <dbReference type="EMBL" id="KQD19072.1"/>
    </source>
</evidence>
<proteinExistence type="predicted"/>
<dbReference type="InterPro" id="IPR045947">
    <property type="entry name" value="DUF6367"/>
</dbReference>
<sequence length="151" mass="17659">MMQPIHTHSTLQYIHISVPEILLSNIQIKNSWQDYNQEWSYRLDPPHASHPFQRDLYIIKSKNIETEDIKKLLDNTVVKNSKNKDDLKNIVEAETVIKEILDLSNYIPIENWLNDTGNRSIVESMIDKNKVKLLDIIGFVAQRFEMQSAPN</sequence>
<dbReference type="RefSeq" id="WP_002124991.1">
    <property type="nucleotide sequence ID" value="NZ_BKDD01000006.1"/>
</dbReference>
<dbReference type="AlphaFoldDB" id="A0A429LCE9"/>
<dbReference type="Proteomes" id="UP000051322">
    <property type="component" value="Unassembled WGS sequence"/>
</dbReference>
<protein>
    <submittedName>
        <fullName evidence="2">Uncharacterized protein</fullName>
    </submittedName>
</protein>
<accession>A0A429LCE9</accession>
<dbReference type="Pfam" id="PF19894">
    <property type="entry name" value="DUF6367"/>
    <property type="match status" value="1"/>
</dbReference>
<organism evidence="2 4">
    <name type="scientific">Acinetobacter baumannii</name>
    <dbReference type="NCBI Taxonomy" id="470"/>
    <lineage>
        <taxon>Bacteria</taxon>
        <taxon>Pseudomonadati</taxon>
        <taxon>Pseudomonadota</taxon>
        <taxon>Gammaproteobacteria</taxon>
        <taxon>Moraxellales</taxon>
        <taxon>Moraxellaceae</taxon>
        <taxon>Acinetobacter</taxon>
        <taxon>Acinetobacter calcoaceticus/baumannii complex</taxon>
    </lineage>
</organism>
<comment type="caution">
    <text evidence="2">The sequence shown here is derived from an EMBL/GenBank/DDBJ whole genome shotgun (WGS) entry which is preliminary data.</text>
</comment>
<gene>
    <name evidence="1" type="ORF">APD06_17095</name>
    <name evidence="2" type="ORF">EA722_15395</name>
</gene>
<name>A0A429LCE9_ACIBA</name>